<dbReference type="Proteomes" id="UP000273500">
    <property type="component" value="Unassembled WGS sequence"/>
</dbReference>
<gene>
    <name evidence="1" type="ORF">EI291_11010</name>
</gene>
<sequence>MTHYYHSIGLPRIELLRPELGLWGGLSLLLSTLFMSSAKFADDLPVVQLPGSTEYCTRGLTEVLFTFSLDADQRLYMHASTTELQTKALDLLAQNYGLWLSTGQLTQLQQLQYLGSDVRQLPDWLATPGWQRKKPTQGIHYFAANDQLTALLRVANRAAYAVHRHRAIVCLRLDARLPAAVVMPLFRRIQALGINYLVLVTESK</sequence>
<evidence type="ECO:0000313" key="2">
    <source>
        <dbReference type="Proteomes" id="UP000273500"/>
    </source>
</evidence>
<protein>
    <recommendedName>
        <fullName evidence="3">Biopolymer transporter ExbD</fullName>
    </recommendedName>
</protein>
<dbReference type="AlphaFoldDB" id="A0A428KP61"/>
<comment type="caution">
    <text evidence="1">The sequence shown here is derived from an EMBL/GenBank/DDBJ whole genome shotgun (WGS) entry which is preliminary data.</text>
</comment>
<keyword evidence="2" id="KW-1185">Reference proteome</keyword>
<organism evidence="1 2">
    <name type="scientific">Hymenobacter rigui</name>
    <dbReference type="NCBI Taxonomy" id="334424"/>
    <lineage>
        <taxon>Bacteria</taxon>
        <taxon>Pseudomonadati</taxon>
        <taxon>Bacteroidota</taxon>
        <taxon>Cytophagia</taxon>
        <taxon>Cytophagales</taxon>
        <taxon>Hymenobacteraceae</taxon>
        <taxon>Hymenobacter</taxon>
    </lineage>
</organism>
<dbReference type="EMBL" id="RWIT01000005">
    <property type="protein sequence ID" value="RSK48255.1"/>
    <property type="molecule type" value="Genomic_DNA"/>
</dbReference>
<dbReference type="RefSeq" id="WP_125419881.1">
    <property type="nucleotide sequence ID" value="NZ_RWIT01000005.1"/>
</dbReference>
<evidence type="ECO:0008006" key="3">
    <source>
        <dbReference type="Google" id="ProtNLM"/>
    </source>
</evidence>
<evidence type="ECO:0000313" key="1">
    <source>
        <dbReference type="EMBL" id="RSK48255.1"/>
    </source>
</evidence>
<dbReference type="OrthoDB" id="9793581at2"/>
<reference evidence="1 2" key="1">
    <citation type="submission" date="2018-12" db="EMBL/GenBank/DDBJ databases">
        <authorList>
            <person name="Feng G."/>
            <person name="Zhu H."/>
        </authorList>
    </citation>
    <scope>NUCLEOTIDE SEQUENCE [LARGE SCALE GENOMIC DNA]</scope>
    <source>
        <strain evidence="1 2">KCTC 12533</strain>
    </source>
</reference>
<proteinExistence type="predicted"/>
<name>A0A428KP61_9BACT</name>
<accession>A0A428KP61</accession>